<keyword evidence="17" id="KW-1185">Reference proteome</keyword>
<evidence type="ECO:0000259" key="14">
    <source>
        <dbReference type="PROSITE" id="PS50109"/>
    </source>
</evidence>
<feature type="domain" description="HAMP" evidence="15">
    <location>
        <begin position="204"/>
        <end position="257"/>
    </location>
</feature>
<evidence type="ECO:0000256" key="11">
    <source>
        <dbReference type="ARBA" id="ARBA00023136"/>
    </source>
</evidence>
<evidence type="ECO:0000256" key="6">
    <source>
        <dbReference type="ARBA" id="ARBA00022679"/>
    </source>
</evidence>
<dbReference type="InterPro" id="IPR003660">
    <property type="entry name" value="HAMP_dom"/>
</dbReference>
<dbReference type="PANTHER" id="PTHR45436">
    <property type="entry name" value="SENSOR HISTIDINE KINASE YKOH"/>
    <property type="match status" value="1"/>
</dbReference>
<dbReference type="AlphaFoldDB" id="A0AAD0E6D7"/>
<dbReference type="Gene3D" id="3.30.565.10">
    <property type="entry name" value="Histidine kinase-like ATPase, C-terminal domain"/>
    <property type="match status" value="1"/>
</dbReference>
<dbReference type="PROSITE" id="PS50109">
    <property type="entry name" value="HIS_KIN"/>
    <property type="match status" value="1"/>
</dbReference>
<dbReference type="CDD" id="cd06225">
    <property type="entry name" value="HAMP"/>
    <property type="match status" value="1"/>
</dbReference>
<dbReference type="SMART" id="SM00304">
    <property type="entry name" value="HAMP"/>
    <property type="match status" value="1"/>
</dbReference>
<dbReference type="KEGG" id="plak:A1s21155_06880"/>
<dbReference type="EMBL" id="CP016770">
    <property type="protein sequence ID" value="ASY12635.1"/>
    <property type="molecule type" value="Genomic_DNA"/>
</dbReference>
<evidence type="ECO:0000256" key="3">
    <source>
        <dbReference type="ARBA" id="ARBA00004236"/>
    </source>
</evidence>
<dbReference type="SMART" id="SM00388">
    <property type="entry name" value="HisKA"/>
    <property type="match status" value="1"/>
</dbReference>
<feature type="transmembrane region" description="Helical" evidence="13">
    <location>
        <begin position="177"/>
        <end position="198"/>
    </location>
</feature>
<keyword evidence="8 16" id="KW-0418">Kinase</keyword>
<feature type="region of interest" description="Disordered" evidence="12">
    <location>
        <begin position="63"/>
        <end position="91"/>
    </location>
</feature>
<keyword evidence="10" id="KW-0902">Two-component regulatory system</keyword>
<evidence type="ECO:0000256" key="5">
    <source>
        <dbReference type="ARBA" id="ARBA00022553"/>
    </source>
</evidence>
<reference evidence="16 17" key="1">
    <citation type="submission" date="2016-07" db="EMBL/GenBank/DDBJ databases">
        <title>High microdiversification within the ubiquitous acI lineage of Actinobacteria.</title>
        <authorList>
            <person name="Neuenschwander S.M."/>
            <person name="Salcher M."/>
            <person name="Ghai R."/>
            <person name="Pernthaler J."/>
        </authorList>
    </citation>
    <scope>NUCLEOTIDE SEQUENCE [LARGE SCALE GENOMIC DNA]</scope>
    <source>
        <strain evidence="16">MMS-21-155</strain>
    </source>
</reference>
<dbReference type="RefSeq" id="WP_095696539.1">
    <property type="nucleotide sequence ID" value="NZ_CP016770.1"/>
</dbReference>
<dbReference type="GO" id="GO:0000155">
    <property type="term" value="F:phosphorelay sensor kinase activity"/>
    <property type="evidence" value="ECO:0007669"/>
    <property type="project" value="InterPro"/>
</dbReference>
<dbReference type="GO" id="GO:0005886">
    <property type="term" value="C:plasma membrane"/>
    <property type="evidence" value="ECO:0007669"/>
    <property type="project" value="UniProtKB-SubCell"/>
</dbReference>
<keyword evidence="7 13" id="KW-0812">Transmembrane</keyword>
<dbReference type="CDD" id="cd00082">
    <property type="entry name" value="HisKA"/>
    <property type="match status" value="1"/>
</dbReference>
<evidence type="ECO:0000256" key="1">
    <source>
        <dbReference type="ARBA" id="ARBA00000085"/>
    </source>
</evidence>
<comment type="cofactor">
    <cofactor evidence="2">
        <name>a divalent metal cation</name>
        <dbReference type="ChEBI" id="CHEBI:60240"/>
    </cofactor>
</comment>
<dbReference type="PROSITE" id="PS50885">
    <property type="entry name" value="HAMP"/>
    <property type="match status" value="1"/>
</dbReference>
<dbReference type="GO" id="GO:0005509">
    <property type="term" value="F:calcium ion binding"/>
    <property type="evidence" value="ECO:0007669"/>
    <property type="project" value="UniProtKB-ARBA"/>
</dbReference>
<evidence type="ECO:0000256" key="7">
    <source>
        <dbReference type="ARBA" id="ARBA00022692"/>
    </source>
</evidence>
<evidence type="ECO:0000313" key="17">
    <source>
        <dbReference type="Proteomes" id="UP000217216"/>
    </source>
</evidence>
<sequence>MNSPFRTWSLRSRLSLGIVLLTAMGFIAASFATQSLLKGYLLTQVDDQLVAISEAAVPRIERGGIAIDEDGDDERPGRGLGRGLGAPAPLSQIPTSTSITVLGSDGAVLGGLGGNLGGASITSYLAGLLPEEVAVHGDEAFTIAAPGPDFRVIARPLTSPAGTFVAAQNLGELERTLARLTFLFGLIGLALLILIATASRAVIKIGLRPLEDAEKTAGEIAAGNYSARMPETDPGTEVGRLVSSLNSMLSRIEKSFAIQNESENKLRRFVADASHELRTPITAIRGFSELHRQGAVTGEKETTELIGRIENESKRMGSLVEDLLLLARLDQSREMDSKPVDINKVVEDAVISARAAGPDHPVEFISSNDEIFTLGDEVRIHQVVANLLANARAHTPAGTPITVSLSTTDAGVEVTVADKGPGLSLEDQNRIFERFYRTDASRVRTGSDGSGLGLSIVDAVMRAHGGSVSVESTPGMGAVFTLLFPRRAE</sequence>
<dbReference type="SUPFAM" id="SSF158472">
    <property type="entry name" value="HAMP domain-like"/>
    <property type="match status" value="1"/>
</dbReference>
<keyword evidence="6" id="KW-0808">Transferase</keyword>
<keyword evidence="11 13" id="KW-0472">Membrane</keyword>
<evidence type="ECO:0000256" key="12">
    <source>
        <dbReference type="SAM" id="MobiDB-lite"/>
    </source>
</evidence>
<dbReference type="SUPFAM" id="SSF47384">
    <property type="entry name" value="Homodimeric domain of signal transducing histidine kinase"/>
    <property type="match status" value="1"/>
</dbReference>
<dbReference type="Gene3D" id="6.10.340.10">
    <property type="match status" value="1"/>
</dbReference>
<protein>
    <recommendedName>
        <fullName evidence="4">histidine kinase</fullName>
        <ecNumber evidence="4">2.7.13.3</ecNumber>
    </recommendedName>
</protein>
<evidence type="ECO:0000313" key="16">
    <source>
        <dbReference type="EMBL" id="ASY12635.1"/>
    </source>
</evidence>
<evidence type="ECO:0000256" key="8">
    <source>
        <dbReference type="ARBA" id="ARBA00022777"/>
    </source>
</evidence>
<dbReference type="FunFam" id="3.30.565.10:FF:000006">
    <property type="entry name" value="Sensor histidine kinase WalK"/>
    <property type="match status" value="1"/>
</dbReference>
<dbReference type="InterPro" id="IPR005467">
    <property type="entry name" value="His_kinase_dom"/>
</dbReference>
<dbReference type="InterPro" id="IPR050428">
    <property type="entry name" value="TCS_sensor_his_kinase"/>
</dbReference>
<dbReference type="Pfam" id="PF00672">
    <property type="entry name" value="HAMP"/>
    <property type="match status" value="1"/>
</dbReference>
<dbReference type="InterPro" id="IPR036097">
    <property type="entry name" value="HisK_dim/P_sf"/>
</dbReference>
<accession>A0AAD0E6D7</accession>
<evidence type="ECO:0000256" key="2">
    <source>
        <dbReference type="ARBA" id="ARBA00001968"/>
    </source>
</evidence>
<evidence type="ECO:0000256" key="13">
    <source>
        <dbReference type="SAM" id="Phobius"/>
    </source>
</evidence>
<dbReference type="SUPFAM" id="SSF55874">
    <property type="entry name" value="ATPase domain of HSP90 chaperone/DNA topoisomerase II/histidine kinase"/>
    <property type="match status" value="1"/>
</dbReference>
<dbReference type="Pfam" id="PF00512">
    <property type="entry name" value="HisKA"/>
    <property type="match status" value="1"/>
</dbReference>
<dbReference type="PRINTS" id="PR00344">
    <property type="entry name" value="BCTRLSENSOR"/>
</dbReference>
<keyword evidence="9 13" id="KW-1133">Transmembrane helix</keyword>
<keyword evidence="5" id="KW-0597">Phosphoprotein</keyword>
<dbReference type="GeneID" id="300657892"/>
<proteinExistence type="predicted"/>
<dbReference type="PANTHER" id="PTHR45436:SF5">
    <property type="entry name" value="SENSOR HISTIDINE KINASE TRCS"/>
    <property type="match status" value="1"/>
</dbReference>
<evidence type="ECO:0000256" key="10">
    <source>
        <dbReference type="ARBA" id="ARBA00023012"/>
    </source>
</evidence>
<dbReference type="InterPro" id="IPR036890">
    <property type="entry name" value="HATPase_C_sf"/>
</dbReference>
<dbReference type="Proteomes" id="UP000217216">
    <property type="component" value="Chromosome"/>
</dbReference>
<comment type="subcellular location">
    <subcellularLocation>
        <location evidence="3">Cell membrane</location>
    </subcellularLocation>
</comment>
<evidence type="ECO:0000256" key="9">
    <source>
        <dbReference type="ARBA" id="ARBA00022989"/>
    </source>
</evidence>
<dbReference type="InterPro" id="IPR003661">
    <property type="entry name" value="HisK_dim/P_dom"/>
</dbReference>
<dbReference type="SMART" id="SM00387">
    <property type="entry name" value="HATPase_c"/>
    <property type="match status" value="1"/>
</dbReference>
<evidence type="ECO:0000259" key="15">
    <source>
        <dbReference type="PROSITE" id="PS50885"/>
    </source>
</evidence>
<dbReference type="Gene3D" id="1.10.287.130">
    <property type="match status" value="1"/>
</dbReference>
<dbReference type="InterPro" id="IPR003594">
    <property type="entry name" value="HATPase_dom"/>
</dbReference>
<feature type="domain" description="Histidine kinase" evidence="14">
    <location>
        <begin position="272"/>
        <end position="488"/>
    </location>
</feature>
<organism evidence="16 17">
    <name type="scientific">Candidatus Planktophila dulcis</name>
    <dbReference type="NCBI Taxonomy" id="1884914"/>
    <lineage>
        <taxon>Bacteria</taxon>
        <taxon>Bacillati</taxon>
        <taxon>Actinomycetota</taxon>
        <taxon>Actinomycetes</taxon>
        <taxon>Candidatus Nanopelagicales</taxon>
        <taxon>Candidatus Nanopelagicaceae</taxon>
        <taxon>Candidatus Planktophila</taxon>
    </lineage>
</organism>
<dbReference type="InterPro" id="IPR004358">
    <property type="entry name" value="Sig_transdc_His_kin-like_C"/>
</dbReference>
<dbReference type="EC" id="2.7.13.3" evidence="4"/>
<name>A0AAD0E6D7_9ACTN</name>
<evidence type="ECO:0000256" key="4">
    <source>
        <dbReference type="ARBA" id="ARBA00012438"/>
    </source>
</evidence>
<dbReference type="Pfam" id="PF02518">
    <property type="entry name" value="HATPase_c"/>
    <property type="match status" value="1"/>
</dbReference>
<comment type="catalytic activity">
    <reaction evidence="1">
        <text>ATP + protein L-histidine = ADP + protein N-phospho-L-histidine.</text>
        <dbReference type="EC" id="2.7.13.3"/>
    </reaction>
</comment>
<dbReference type="CDD" id="cd00075">
    <property type="entry name" value="HATPase"/>
    <property type="match status" value="1"/>
</dbReference>
<gene>
    <name evidence="16" type="ORF">A1s21155_06880</name>
</gene>
<dbReference type="FunFam" id="1.10.287.130:FF:000001">
    <property type="entry name" value="Two-component sensor histidine kinase"/>
    <property type="match status" value="1"/>
</dbReference>